<dbReference type="InterPro" id="IPR036908">
    <property type="entry name" value="RlpA-like_sf"/>
</dbReference>
<evidence type="ECO:0000256" key="3">
    <source>
        <dbReference type="HAMAP-Rule" id="MF_02071"/>
    </source>
</evidence>
<dbReference type="Gene3D" id="2.40.40.10">
    <property type="entry name" value="RlpA-like domain"/>
    <property type="match status" value="1"/>
</dbReference>
<organism evidence="6 7">
    <name type="scientific">Aromatoleum buckelii</name>
    <dbReference type="NCBI Taxonomy" id="200254"/>
    <lineage>
        <taxon>Bacteria</taxon>
        <taxon>Pseudomonadati</taxon>
        <taxon>Pseudomonadota</taxon>
        <taxon>Betaproteobacteria</taxon>
        <taxon>Rhodocyclales</taxon>
        <taxon>Rhodocyclaceae</taxon>
        <taxon>Aromatoleum</taxon>
    </lineage>
</organism>
<dbReference type="PANTHER" id="PTHR34183:SF1">
    <property type="entry name" value="ENDOLYTIC PEPTIDOGLYCAN TRANSGLYCOSYLASE RLPA"/>
    <property type="match status" value="1"/>
</dbReference>
<comment type="similarity">
    <text evidence="3 4">Belongs to the RlpA family.</text>
</comment>
<protein>
    <recommendedName>
        <fullName evidence="3">Endolytic peptidoglycan transglycosylase RlpA</fullName>
        <ecNumber evidence="3">4.2.2.-</ecNumber>
    </recommendedName>
</protein>
<evidence type="ECO:0000313" key="7">
    <source>
        <dbReference type="Proteomes" id="UP000601990"/>
    </source>
</evidence>
<accession>A0ABX1N7U4</accession>
<dbReference type="InterPro" id="IPR009009">
    <property type="entry name" value="RlpA-like_DPBB"/>
</dbReference>
<dbReference type="HAMAP" id="MF_02071">
    <property type="entry name" value="RlpA"/>
    <property type="match status" value="1"/>
</dbReference>
<evidence type="ECO:0000256" key="2">
    <source>
        <dbReference type="ARBA" id="ARBA00023316"/>
    </source>
</evidence>
<dbReference type="Proteomes" id="UP000601990">
    <property type="component" value="Unassembled WGS sequence"/>
</dbReference>
<evidence type="ECO:0000313" key="6">
    <source>
        <dbReference type="EMBL" id="NMF95361.1"/>
    </source>
</evidence>
<reference evidence="6" key="1">
    <citation type="submission" date="2019-12" db="EMBL/GenBank/DDBJ databases">
        <title>Comparative genomics gives insights into the taxonomy of the Azoarcus-Aromatoleum group and reveals separate origins of nif in the plant-associated Azoarcus and non-plant-associated Aromatoleum sub-groups.</title>
        <authorList>
            <person name="Lafos M."/>
            <person name="Maluk M."/>
            <person name="Batista M."/>
            <person name="Junghare M."/>
            <person name="Carmona M."/>
            <person name="Faoro H."/>
            <person name="Cruz L.M."/>
            <person name="Battistoni F."/>
            <person name="De Souza E."/>
            <person name="Pedrosa F."/>
            <person name="Chen W.-M."/>
            <person name="Poole P.S."/>
            <person name="Dixon R.A."/>
            <person name="James E.K."/>
        </authorList>
    </citation>
    <scope>NUCLEOTIDE SEQUENCE</scope>
    <source>
        <strain evidence="6">U120</strain>
    </source>
</reference>
<dbReference type="NCBIfam" id="TIGR00413">
    <property type="entry name" value="rlpA"/>
    <property type="match status" value="1"/>
</dbReference>
<proteinExistence type="inferred from homology"/>
<evidence type="ECO:0000256" key="4">
    <source>
        <dbReference type="RuleBase" id="RU003495"/>
    </source>
</evidence>
<keyword evidence="7" id="KW-1185">Reference proteome</keyword>
<comment type="caution">
    <text evidence="6">The sequence shown here is derived from an EMBL/GenBank/DDBJ whole genome shotgun (WGS) entry which is preliminary data.</text>
</comment>
<dbReference type="CDD" id="cd22268">
    <property type="entry name" value="DPBB_RlpA-like"/>
    <property type="match status" value="1"/>
</dbReference>
<sequence length="151" mass="16615">MDSGCNGRPKHRVFPFLWAAAVAILLSLSAYGHEPARGEKSSPRETRTGLASYYARSLHGRETASGETFDRSEMVAAHPSYPLGTRVRVTNRKNGRTVVVRINDRGPTKPSRKEGVIIDLSPAAAAKLGMIKDGRSRVKVEVLEWGDDERQ</sequence>
<dbReference type="EMBL" id="WTVH01000067">
    <property type="protein sequence ID" value="NMF95361.1"/>
    <property type="molecule type" value="Genomic_DNA"/>
</dbReference>
<evidence type="ECO:0000256" key="1">
    <source>
        <dbReference type="ARBA" id="ARBA00023239"/>
    </source>
</evidence>
<comment type="function">
    <text evidence="3">Lytic transglycosylase with a strong preference for naked glycan strands that lack stem peptides.</text>
</comment>
<keyword evidence="2 3" id="KW-0961">Cell wall biogenesis/degradation</keyword>
<keyword evidence="1 3" id="KW-0456">Lyase</keyword>
<gene>
    <name evidence="3" type="primary">rlpA</name>
    <name evidence="6" type="ORF">GO608_18850</name>
</gene>
<dbReference type="Pfam" id="PF03330">
    <property type="entry name" value="DPBB_1"/>
    <property type="match status" value="1"/>
</dbReference>
<feature type="domain" description="RlpA-like protein double-psi beta-barrel" evidence="5">
    <location>
        <begin position="47"/>
        <end position="139"/>
    </location>
</feature>
<dbReference type="InterPro" id="IPR012997">
    <property type="entry name" value="RplA"/>
</dbReference>
<dbReference type="PANTHER" id="PTHR34183">
    <property type="entry name" value="ENDOLYTIC PEPTIDOGLYCAN TRANSGLYCOSYLASE RLPA"/>
    <property type="match status" value="1"/>
</dbReference>
<dbReference type="EC" id="4.2.2.-" evidence="3"/>
<name>A0ABX1N7U4_9RHOO</name>
<dbReference type="InterPro" id="IPR034718">
    <property type="entry name" value="RlpA"/>
</dbReference>
<evidence type="ECO:0000259" key="5">
    <source>
        <dbReference type="Pfam" id="PF03330"/>
    </source>
</evidence>
<dbReference type="SUPFAM" id="SSF50685">
    <property type="entry name" value="Barwin-like endoglucanases"/>
    <property type="match status" value="1"/>
</dbReference>